<evidence type="ECO:0000313" key="2">
    <source>
        <dbReference type="Proteomes" id="UP000702544"/>
    </source>
</evidence>
<sequence length="216" mass="23255">MHSGLGGGVRTVLRTSVATLYSNLVTRPTGEAVRTAIERQIEESRAPCLSILDFTHVGVLDLSCADEVIAKLLLKYRRPDRPAEVFFVVQGASEHHRDQIESVLERRNLVLVALDRRGPALLGRTPSRLKEAWQHLDRLGATAVGQFASERGVAEPVANSWLRRLAEWRLAVPDGRTRYASLGSAIGSGYPVGPGELPGLAADGGVAGYEEGGAVL</sequence>
<name>A0AAE4Z8F1_9BACT</name>
<dbReference type="Proteomes" id="UP000702544">
    <property type="component" value="Unassembled WGS sequence"/>
</dbReference>
<organism evidence="1 2">
    <name type="scientific">Candidatus Kutchimonas denitrificans</name>
    <dbReference type="NCBI Taxonomy" id="3056748"/>
    <lineage>
        <taxon>Bacteria</taxon>
        <taxon>Pseudomonadati</taxon>
        <taxon>Gemmatimonadota</taxon>
        <taxon>Gemmatimonadia</taxon>
        <taxon>Candidatus Palauibacterales</taxon>
        <taxon>Candidatus Palauibacteraceae</taxon>
        <taxon>Candidatus Kutchimonas</taxon>
    </lineage>
</organism>
<gene>
    <name evidence="1" type="ORF">GWO12_10795</name>
</gene>
<evidence type="ECO:0008006" key="3">
    <source>
        <dbReference type="Google" id="ProtNLM"/>
    </source>
</evidence>
<reference evidence="1 2" key="1">
    <citation type="submission" date="2020-01" db="EMBL/GenBank/DDBJ databases">
        <title>Genomes assembled from Gulf of Kutch pelagic sediment metagenomes.</title>
        <authorList>
            <person name="Chandrashekar M."/>
            <person name="Mahajan M.S."/>
            <person name="Dave K.J."/>
            <person name="Vatsa P."/>
            <person name="Nathani N.M."/>
        </authorList>
    </citation>
    <scope>NUCLEOTIDE SEQUENCE [LARGE SCALE GENOMIC DNA]</scope>
    <source>
        <strain evidence="1">KS3-K002</strain>
    </source>
</reference>
<protein>
    <recommendedName>
        <fullName evidence="3">STAS domain-containing protein</fullName>
    </recommendedName>
</protein>
<dbReference type="EMBL" id="JAACAK010000083">
    <property type="protein sequence ID" value="NIR75578.1"/>
    <property type="molecule type" value="Genomic_DNA"/>
</dbReference>
<proteinExistence type="predicted"/>
<evidence type="ECO:0000313" key="1">
    <source>
        <dbReference type="EMBL" id="NIR75578.1"/>
    </source>
</evidence>
<comment type="caution">
    <text evidence="1">The sequence shown here is derived from an EMBL/GenBank/DDBJ whole genome shotgun (WGS) entry which is preliminary data.</text>
</comment>
<accession>A0AAE4Z8F1</accession>
<dbReference type="AlphaFoldDB" id="A0AAE4Z8F1"/>